<dbReference type="Gene3D" id="3.50.50.60">
    <property type="entry name" value="FAD/NAD(P)-binding domain"/>
    <property type="match status" value="1"/>
</dbReference>
<name>A0A3A8QQ85_9BACT</name>
<evidence type="ECO:0000256" key="8">
    <source>
        <dbReference type="ARBA" id="ARBA00047321"/>
    </source>
</evidence>
<dbReference type="EMBL" id="RAWK01000048">
    <property type="protein sequence ID" value="RKH69908.1"/>
    <property type="molecule type" value="Genomic_DNA"/>
</dbReference>
<comment type="similarity">
    <text evidence="3">Belongs to the tryptophan 2-monooxygenase family.</text>
</comment>
<gene>
    <name evidence="11" type="ORF">D7W81_10285</name>
</gene>
<feature type="domain" description="Amine oxidase" evidence="10">
    <location>
        <begin position="15"/>
        <end position="435"/>
    </location>
</feature>
<dbReference type="GO" id="GO:0050361">
    <property type="term" value="F:tryptophan 2-monooxygenase activity"/>
    <property type="evidence" value="ECO:0007669"/>
    <property type="project" value="UniProtKB-EC"/>
</dbReference>
<evidence type="ECO:0000256" key="7">
    <source>
        <dbReference type="ARBA" id="ARBA00023070"/>
    </source>
</evidence>
<dbReference type="EC" id="1.13.12.3" evidence="4"/>
<proteinExistence type="inferred from homology"/>
<dbReference type="OrthoDB" id="9790035at2"/>
<reference evidence="12" key="1">
    <citation type="submission" date="2018-09" db="EMBL/GenBank/DDBJ databases">
        <authorList>
            <person name="Livingstone P.G."/>
            <person name="Whitworth D.E."/>
        </authorList>
    </citation>
    <scope>NUCLEOTIDE SEQUENCE [LARGE SCALE GENOMIC DNA]</scope>
    <source>
        <strain evidence="12">AB050A</strain>
    </source>
</reference>
<comment type="pathway">
    <text evidence="2">Plant hormone metabolism; auxin biosynthesis.</text>
</comment>
<keyword evidence="6" id="KW-0560">Oxidoreductase</keyword>
<dbReference type="PRINTS" id="PR00757">
    <property type="entry name" value="AMINEOXDASEF"/>
</dbReference>
<dbReference type="Pfam" id="PF01593">
    <property type="entry name" value="Amino_oxidase"/>
    <property type="match status" value="1"/>
</dbReference>
<dbReference type="SUPFAM" id="SSF54373">
    <property type="entry name" value="FAD-linked reductases, C-terminal domain"/>
    <property type="match status" value="1"/>
</dbReference>
<dbReference type="InterPro" id="IPR050281">
    <property type="entry name" value="Flavin_monoamine_oxidase"/>
</dbReference>
<organism evidence="11 12">
    <name type="scientific">Corallococcus aberystwythensis</name>
    <dbReference type="NCBI Taxonomy" id="2316722"/>
    <lineage>
        <taxon>Bacteria</taxon>
        <taxon>Pseudomonadati</taxon>
        <taxon>Myxococcota</taxon>
        <taxon>Myxococcia</taxon>
        <taxon>Myxococcales</taxon>
        <taxon>Cystobacterineae</taxon>
        <taxon>Myxococcaceae</taxon>
        <taxon>Corallococcus</taxon>
    </lineage>
</organism>
<evidence type="ECO:0000256" key="6">
    <source>
        <dbReference type="ARBA" id="ARBA00023002"/>
    </source>
</evidence>
<evidence type="ECO:0000256" key="5">
    <source>
        <dbReference type="ARBA" id="ARBA00017871"/>
    </source>
</evidence>
<feature type="binding site" evidence="9">
    <location>
        <begin position="34"/>
        <end position="35"/>
    </location>
    <ligand>
        <name>FAD</name>
        <dbReference type="ChEBI" id="CHEBI:57692"/>
    </ligand>
</feature>
<dbReference type="InterPro" id="IPR036188">
    <property type="entry name" value="FAD/NAD-bd_sf"/>
</dbReference>
<evidence type="ECO:0000256" key="3">
    <source>
        <dbReference type="ARBA" id="ARBA00005833"/>
    </source>
</evidence>
<accession>A0A3A8QQ85</accession>
<keyword evidence="7" id="KW-0073">Auxin biosynthesis</keyword>
<dbReference type="GO" id="GO:0009851">
    <property type="term" value="P:auxin biosynthetic process"/>
    <property type="evidence" value="ECO:0007669"/>
    <property type="project" value="UniProtKB-KW"/>
</dbReference>
<comment type="catalytic activity">
    <reaction evidence="8">
        <text>L-tryptophan + O2 = indole-3-acetamide + CO2 + H2O</text>
        <dbReference type="Rhea" id="RHEA:16165"/>
        <dbReference type="ChEBI" id="CHEBI:15377"/>
        <dbReference type="ChEBI" id="CHEBI:15379"/>
        <dbReference type="ChEBI" id="CHEBI:16031"/>
        <dbReference type="ChEBI" id="CHEBI:16526"/>
        <dbReference type="ChEBI" id="CHEBI:57912"/>
        <dbReference type="EC" id="1.13.12.3"/>
    </reaction>
</comment>
<dbReference type="InterPro" id="IPR002937">
    <property type="entry name" value="Amino_oxidase"/>
</dbReference>
<dbReference type="Proteomes" id="UP000267003">
    <property type="component" value="Unassembled WGS sequence"/>
</dbReference>
<comment type="cofactor">
    <cofactor evidence="1">
        <name>FAD</name>
        <dbReference type="ChEBI" id="CHEBI:57692"/>
    </cofactor>
</comment>
<evidence type="ECO:0000256" key="1">
    <source>
        <dbReference type="ARBA" id="ARBA00001974"/>
    </source>
</evidence>
<evidence type="ECO:0000256" key="2">
    <source>
        <dbReference type="ARBA" id="ARBA00004814"/>
    </source>
</evidence>
<dbReference type="AlphaFoldDB" id="A0A3A8QQ85"/>
<protein>
    <recommendedName>
        <fullName evidence="5">Tryptophan 2-monooxygenase</fullName>
        <ecNumber evidence="4">1.13.12.3</ecNumber>
    </recommendedName>
</protein>
<evidence type="ECO:0000313" key="12">
    <source>
        <dbReference type="Proteomes" id="UP000267003"/>
    </source>
</evidence>
<evidence type="ECO:0000256" key="4">
    <source>
        <dbReference type="ARBA" id="ARBA00012535"/>
    </source>
</evidence>
<evidence type="ECO:0000259" key="10">
    <source>
        <dbReference type="Pfam" id="PF01593"/>
    </source>
</evidence>
<evidence type="ECO:0000256" key="9">
    <source>
        <dbReference type="PIRSR" id="PIRSR601613-1"/>
    </source>
</evidence>
<dbReference type="PANTHER" id="PTHR10742:SF410">
    <property type="entry name" value="LYSINE-SPECIFIC HISTONE DEMETHYLASE 2"/>
    <property type="match status" value="1"/>
</dbReference>
<evidence type="ECO:0000313" key="11">
    <source>
        <dbReference type="EMBL" id="RKH69908.1"/>
    </source>
</evidence>
<dbReference type="PANTHER" id="PTHR10742">
    <property type="entry name" value="FLAVIN MONOAMINE OXIDASE"/>
    <property type="match status" value="1"/>
</dbReference>
<dbReference type="SUPFAM" id="SSF51905">
    <property type="entry name" value="FAD/NAD(P)-binding domain"/>
    <property type="match status" value="1"/>
</dbReference>
<dbReference type="InterPro" id="IPR001613">
    <property type="entry name" value="Flavin_amine_oxidase"/>
</dbReference>
<dbReference type="RefSeq" id="WP_120555168.1">
    <property type="nucleotide sequence ID" value="NZ_RAWK01000048.1"/>
</dbReference>
<keyword evidence="12" id="KW-1185">Reference proteome</keyword>
<comment type="caution">
    <text evidence="11">The sequence shown here is derived from an EMBL/GenBank/DDBJ whole genome shotgun (WGS) entry which is preliminary data.</text>
</comment>
<sequence>MEHKADVVILGAGAAGLAAADRLMGKGLRVIVLEARDRVGGRVATLRDTVADVPLELGAEFVHGKPAALLRRIHRAGLTVSPCNDTHALLWRGKLDDGEDAFAFEAPLMAAKGPDRPMAAWVAEQARIHGWPPVVSAMARSYVQGFYAADPEVASTLAIARMERTADASGGTTPSRVLEGYDRVMHAMAAKLLAKPDTLFLNAVAEEVRWKPGGVRVRARTRQGTPLGTFQGEHAVVTLPVGVLQAKPPSPGAVRFVPRIRAQEGAWNRLVMGSLVKVLLRFRTAFWREQEATARFGFFHAPASPFPTWWTLSPHRRTRHLVGWSGGPPAAALSRMSEKAVLARALRSLSQLFHRPVRQLDEQLEAWHVQDWQAEPYTRGGYAVIPSGAMDAVEALARPVGRTLFFAGEATHADGDEGTVHGALETGRRAADELLARRSKA</sequence>